<sequence length="1042" mass="120087">MEEDEKDWAPHGSKTMFMIDLLDKQPRQRLSDPQLKSILWVMRECGCKDVPTFTQVRNKQTEIAHELDIPSEHHTSSLGNHFYMNHPAKLFALDWANPLVRPHMQLYPEVSGPIRESWQAAKWTTEVDLDELSPMWADWKYTPHRQYYVKELAQLEDSTYVVPLRWITVNGEEYMDALPAHYIQTVRQIVWLFYKKYLIIWNREMNLRFRILTLCSAYPLNICIEISLMFKSTSLNDMYQITDGSPIFTMPHALRVKAKSKPLFRMRIMPWSDDVSGNVSKQYNAHTNIYAVSLNLPHKKLSQEFFVRFCSTSANASSSEQFTALAKDVAEDVWHEAYDCELETDILFQIIPHLLPADNPQQAESASHVGGKGNLPCRHDMIGGTSIQRESDTGYEAFFSVSQHPGLARTVSTTVQIIRQQLWLACLGDNDGLASSYSQTGVKDKLSQYWITQLCAQASEKQRKLFFDPVLRDPRLADKNIKGDERKAIKLSLKQTVQHELWEWLITQPEENYNKLDPNDGLDPHRDTPVEVLHTFQLGADKYAWYDTNKVWDKAKDELFGLRLQSSSVDGLSIPPIRARYIMQYKNSLIGKHFKTLQQVGIFHLHDLSSQLLFDIWKATGELGAHLWVTEIRNLELYLEDLKILIGNLLDAWATYDPNRILVKMKLHVLTHLPDDVRRFGLVILYSTELFECWNAIFRMCSVLSNHLSPSHDIAMTLAEMEVFKHLVSGGWWKNKNGQMIQAGAKIRQYLVKSSELQRRLGWVSPSQSKPDYVLKPIPRSCHPRTQDAITWDEIYTSFGISEPQPPSETWDLCKSIVAQSRDVCCKGSWVFFEHNNKTLSGRILELLVRSGRRNTSAICIINLFDILGTRDTRFGMPILQPPAHICVLLIPAEDVLFIFNAQHDCVTGGCHISTINSFEVQERIETNIPKKVVVHSSSQRYFVNMHALHNSNLLRDTLPRFLTEPIPYFQNRQQKHQQLAAHMRVIGPAKPAETQAKSKETRRRNKELREGQGIQQLPAVTEEDNDVEEEHDDADMNMDTH</sequence>
<protein>
    <submittedName>
        <fullName evidence="2">Uncharacterized protein</fullName>
    </submittedName>
</protein>
<accession>A0ABQ8VFZ1</accession>
<dbReference type="PANTHER" id="PTHR31912">
    <property type="entry name" value="IP13529P"/>
    <property type="match status" value="1"/>
</dbReference>
<comment type="caution">
    <text evidence="2">The sequence shown here is derived from an EMBL/GenBank/DDBJ whole genome shotgun (WGS) entry which is preliminary data.</text>
</comment>
<evidence type="ECO:0000256" key="1">
    <source>
        <dbReference type="SAM" id="MobiDB-lite"/>
    </source>
</evidence>
<gene>
    <name evidence="2" type="ORF">C8R41DRAFT_765214</name>
</gene>
<name>A0ABQ8VFZ1_9AGAR</name>
<organism evidence="2 3">
    <name type="scientific">Lentinula lateritia</name>
    <dbReference type="NCBI Taxonomy" id="40482"/>
    <lineage>
        <taxon>Eukaryota</taxon>
        <taxon>Fungi</taxon>
        <taxon>Dikarya</taxon>
        <taxon>Basidiomycota</taxon>
        <taxon>Agaricomycotina</taxon>
        <taxon>Agaricomycetes</taxon>
        <taxon>Agaricomycetidae</taxon>
        <taxon>Agaricales</taxon>
        <taxon>Marasmiineae</taxon>
        <taxon>Omphalotaceae</taxon>
        <taxon>Lentinula</taxon>
    </lineage>
</organism>
<evidence type="ECO:0000313" key="2">
    <source>
        <dbReference type="EMBL" id="KAJ4492386.1"/>
    </source>
</evidence>
<feature type="region of interest" description="Disordered" evidence="1">
    <location>
        <begin position="992"/>
        <end position="1042"/>
    </location>
</feature>
<proteinExistence type="predicted"/>
<dbReference type="EMBL" id="JANVFT010000038">
    <property type="protein sequence ID" value="KAJ4492386.1"/>
    <property type="molecule type" value="Genomic_DNA"/>
</dbReference>
<reference evidence="2" key="1">
    <citation type="submission" date="2022-08" db="EMBL/GenBank/DDBJ databases">
        <title>A Global Phylogenomic Analysis of the Shiitake Genus Lentinula.</title>
        <authorList>
            <consortium name="DOE Joint Genome Institute"/>
            <person name="Sierra-Patev S."/>
            <person name="Min B."/>
            <person name="Naranjo-Ortiz M."/>
            <person name="Looney B."/>
            <person name="Konkel Z."/>
            <person name="Slot J.C."/>
            <person name="Sakamoto Y."/>
            <person name="Steenwyk J.L."/>
            <person name="Rokas A."/>
            <person name="Carro J."/>
            <person name="Camarero S."/>
            <person name="Ferreira P."/>
            <person name="Molpeceres G."/>
            <person name="Ruiz-Duenas F.J."/>
            <person name="Serrano A."/>
            <person name="Henrissat B."/>
            <person name="Drula E."/>
            <person name="Hughes K.W."/>
            <person name="Mata J.L."/>
            <person name="Ishikawa N.K."/>
            <person name="Vargas-Isla R."/>
            <person name="Ushijima S."/>
            <person name="Smith C.A."/>
            <person name="Ahrendt S."/>
            <person name="Andreopoulos W."/>
            <person name="He G."/>
            <person name="Labutti K."/>
            <person name="Lipzen A."/>
            <person name="Ng V."/>
            <person name="Riley R."/>
            <person name="Sandor L."/>
            <person name="Barry K."/>
            <person name="Martinez A.T."/>
            <person name="Xiao Y."/>
            <person name="Gibbons J.G."/>
            <person name="Terashima K."/>
            <person name="Grigoriev I.V."/>
            <person name="Hibbett D.S."/>
        </authorList>
    </citation>
    <scope>NUCLEOTIDE SEQUENCE</scope>
    <source>
        <strain evidence="2">RHP3577 ss4</strain>
    </source>
</reference>
<dbReference type="Proteomes" id="UP001150217">
    <property type="component" value="Unassembled WGS sequence"/>
</dbReference>
<dbReference type="PANTHER" id="PTHR31912:SF34">
    <property type="entry name" value="NOTOCHORD-RELATED PROTEIN"/>
    <property type="match status" value="1"/>
</dbReference>
<feature type="compositionally biased region" description="Acidic residues" evidence="1">
    <location>
        <begin position="1022"/>
        <end position="1042"/>
    </location>
</feature>
<keyword evidence="3" id="KW-1185">Reference proteome</keyword>
<evidence type="ECO:0000313" key="3">
    <source>
        <dbReference type="Proteomes" id="UP001150217"/>
    </source>
</evidence>